<evidence type="ECO:0000313" key="2">
    <source>
        <dbReference type="EMBL" id="WNM59416.1"/>
    </source>
</evidence>
<dbReference type="KEGG" id="nall:PP769_06530"/>
<reference evidence="2 3" key="1">
    <citation type="submission" date="2023-01" db="EMBL/GenBank/DDBJ databases">
        <title>Cultivation and genomic characterization of new, ubiquitous marine nitrite-oxidizing bacteria from the Nitrospirales.</title>
        <authorList>
            <person name="Mueller A.J."/>
            <person name="Daebeler A."/>
            <person name="Herbold C.W."/>
            <person name="Kirkegaard R.H."/>
            <person name="Daims H."/>
        </authorList>
    </citation>
    <scope>NUCLEOTIDE SEQUENCE [LARGE SCALE GENOMIC DNA]</scope>
    <source>
        <strain evidence="2 3">VA</strain>
    </source>
</reference>
<sequence>MKRLPFLAVPRLHALFPPFSYLLPGSGFSTSRFPVLVILLMLVMSPLLSTVLIQPALVAAQDAPGVVDRQSIFDSSDGPIFTLPSWSDGSGWEAAEYYSTIQMADINNDNADELLARGYNGMTVHEWDATLGLWKEFSTSGPFSNPGGWNHPEYYSTIQTADIDGDGIPELLGRGVSGMYTYKWDGTNWQILRADSPAWTDAGGWSSAKFYSTIQTADIDGEPGDELLARAINGMETYKWSGSEWTLLKSADPFWSDSNGWGEAKFYSTIQTADIDGEPGDELLARGINGMDTYKWSGSEWKLLKSASPGWSDAIGWEHPQFYSTIQMADIDGDGKAEMLGRSGAGIETYKWNGTAWDQLKTENPGWSDDIGWDQSKYYATIQTADIDGDKAAELLGRTAGGMETYKWDTDHWVRLNSDNPELADNYWDEAKNYTTIQTGDVDGDTKADLIARGRYGIRTWSYDKVIPNAWDNPVAFGFPAFTAVEADAYVAINNFLTVGTGETIRDQYTTDSNTLSHYQTCLFTGTNDNKWNDWTQVPTDSCLGLGNQHPILIPSGTTLAAWNNIAKQIYDELGLAQPVSDYFTGLSTLYSGIFTDDKDLLTSIAQKLYGEDMDEKNVDALFQDLFLAPFALSSLGGDVAAAVGGLLSALIDAGLDASGSTTFQGELSAAQTKFSELREATEDKITNGHAFVASDASLLTYVAQQKDSGVWDPSDAWVQKWTKSEGRKQFARWMYQTLSPSIWVMNVGYYHMKDAKCELPIDVISYYLVGDNSNKDCYRRIVEDNIFKDPISLSPLEKIMNPVSSSCVPIRSPTNTAIWEYGPCNLGVPREDFFLNRNGWNFRLRHMCHDCD</sequence>
<organism evidence="2 3">
    <name type="scientific">Candidatus Nitrospira allomarina</name>
    <dbReference type="NCBI Taxonomy" id="3020900"/>
    <lineage>
        <taxon>Bacteria</taxon>
        <taxon>Pseudomonadati</taxon>
        <taxon>Nitrospirota</taxon>
        <taxon>Nitrospiria</taxon>
        <taxon>Nitrospirales</taxon>
        <taxon>Nitrospiraceae</taxon>
        <taxon>Nitrospira</taxon>
    </lineage>
</organism>
<gene>
    <name evidence="2" type="ORF">PP769_06530</name>
</gene>
<dbReference type="Proteomes" id="UP001302719">
    <property type="component" value="Chromosome"/>
</dbReference>
<dbReference type="AlphaFoldDB" id="A0AA96JXT0"/>
<evidence type="ECO:0000313" key="3">
    <source>
        <dbReference type="Proteomes" id="UP001302719"/>
    </source>
</evidence>
<dbReference type="RefSeq" id="WP_312646160.1">
    <property type="nucleotide sequence ID" value="NZ_CP116967.1"/>
</dbReference>
<keyword evidence="3" id="KW-1185">Reference proteome</keyword>
<dbReference type="SUPFAM" id="SSF69318">
    <property type="entry name" value="Integrin alpha N-terminal domain"/>
    <property type="match status" value="1"/>
</dbReference>
<dbReference type="Pfam" id="PF13517">
    <property type="entry name" value="FG-GAP_3"/>
    <property type="match status" value="1"/>
</dbReference>
<proteinExistence type="predicted"/>
<keyword evidence="1" id="KW-0732">Signal</keyword>
<accession>A0AA96JXT0</accession>
<dbReference type="InterPro" id="IPR013517">
    <property type="entry name" value="FG-GAP"/>
</dbReference>
<dbReference type="EMBL" id="CP116967">
    <property type="protein sequence ID" value="WNM59416.1"/>
    <property type="molecule type" value="Genomic_DNA"/>
</dbReference>
<name>A0AA96JXT0_9BACT</name>
<dbReference type="InterPro" id="IPR028994">
    <property type="entry name" value="Integrin_alpha_N"/>
</dbReference>
<protein>
    <submittedName>
        <fullName evidence="2">VCBS repeat-containing protein</fullName>
    </submittedName>
</protein>
<evidence type="ECO:0000256" key="1">
    <source>
        <dbReference type="ARBA" id="ARBA00022729"/>
    </source>
</evidence>